<gene>
    <name evidence="14" type="ordered locus">P9211_00141</name>
</gene>
<comment type="similarity">
    <text evidence="10">Belongs to the dus family.</text>
</comment>
<dbReference type="CDD" id="cd02801">
    <property type="entry name" value="DUS_like_FMN"/>
    <property type="match status" value="1"/>
</dbReference>
<dbReference type="STRING" id="93059.P9211_00141"/>
<dbReference type="GO" id="GO:0010181">
    <property type="term" value="F:FMN binding"/>
    <property type="evidence" value="ECO:0007669"/>
    <property type="project" value="UniProtKB-UniRule"/>
</dbReference>
<comment type="catalytic activity">
    <reaction evidence="9">
        <text>5,6-dihydrouridine(20) in tRNA + NAD(+) = uridine(20) in tRNA + NADH + H(+)</text>
        <dbReference type="Rhea" id="RHEA:53340"/>
        <dbReference type="Rhea" id="RHEA-COMP:13533"/>
        <dbReference type="Rhea" id="RHEA-COMP:13534"/>
        <dbReference type="ChEBI" id="CHEBI:15378"/>
        <dbReference type="ChEBI" id="CHEBI:57540"/>
        <dbReference type="ChEBI" id="CHEBI:57945"/>
        <dbReference type="ChEBI" id="CHEBI:65315"/>
        <dbReference type="ChEBI" id="CHEBI:74443"/>
        <dbReference type="EC" id="1.3.1.91"/>
    </reaction>
</comment>
<dbReference type="HOGENOM" id="CLU_013299_2_1_3"/>
<dbReference type="AlphaFoldDB" id="A9B9L2"/>
<dbReference type="Pfam" id="PF01207">
    <property type="entry name" value="Dus"/>
    <property type="match status" value="1"/>
</dbReference>
<feature type="binding site" evidence="9 12">
    <location>
        <position position="141"/>
    </location>
    <ligand>
        <name>FMN</name>
        <dbReference type="ChEBI" id="CHEBI:58210"/>
    </ligand>
</feature>
<keyword evidence="15" id="KW-1185">Reference proteome</keyword>
<dbReference type="InterPro" id="IPR001269">
    <property type="entry name" value="DUS_fam"/>
</dbReference>
<feature type="binding site" evidence="9 12">
    <location>
        <begin position="213"/>
        <end position="215"/>
    </location>
    <ligand>
        <name>FMN</name>
        <dbReference type="ChEBI" id="CHEBI:58210"/>
    </ligand>
</feature>
<comment type="function">
    <text evidence="9">Catalyzes the synthesis of 5,6-dihydrouridine (D), a modified base found in the D-loop of most tRNAs, via the reduction of the C5-C6 double bond in target uridines. Specifically modifies U20 and U20a in tRNAs.</text>
</comment>
<dbReference type="GO" id="GO:0102264">
    <property type="term" value="F:tRNA-dihydrouridine20 synthase activity"/>
    <property type="evidence" value="ECO:0007669"/>
    <property type="project" value="UniProtKB-EC"/>
</dbReference>
<keyword evidence="7 9" id="KW-0694">RNA-binding</keyword>
<evidence type="ECO:0000256" key="4">
    <source>
        <dbReference type="ARBA" id="ARBA00022643"/>
    </source>
</evidence>
<dbReference type="KEGG" id="pmj:P9211_00141"/>
<dbReference type="PROSITE" id="PS01136">
    <property type="entry name" value="UPF0034"/>
    <property type="match status" value="1"/>
</dbReference>
<dbReference type="NCBIfam" id="TIGR00742">
    <property type="entry name" value="yjbN"/>
    <property type="match status" value="1"/>
</dbReference>
<dbReference type="GO" id="GO:0000049">
    <property type="term" value="F:tRNA binding"/>
    <property type="evidence" value="ECO:0007669"/>
    <property type="project" value="UniProtKB-UniRule"/>
</dbReference>
<dbReference type="Gene3D" id="3.20.20.70">
    <property type="entry name" value="Aldolase class I"/>
    <property type="match status" value="1"/>
</dbReference>
<dbReference type="RefSeq" id="WP_012194570.1">
    <property type="nucleotide sequence ID" value="NC_009976.1"/>
</dbReference>
<evidence type="ECO:0000256" key="3">
    <source>
        <dbReference type="ARBA" id="ARBA00022630"/>
    </source>
</evidence>
<comment type="catalytic activity">
    <reaction evidence="9">
        <text>5,6-dihydrouridine(20a) in tRNA + NAD(+) = uridine(20a) in tRNA + NADH + H(+)</text>
        <dbReference type="Rhea" id="RHEA:53348"/>
        <dbReference type="Rhea" id="RHEA-COMP:13535"/>
        <dbReference type="Rhea" id="RHEA-COMP:13536"/>
        <dbReference type="ChEBI" id="CHEBI:15378"/>
        <dbReference type="ChEBI" id="CHEBI:57540"/>
        <dbReference type="ChEBI" id="CHEBI:57945"/>
        <dbReference type="ChEBI" id="CHEBI:65315"/>
        <dbReference type="ChEBI" id="CHEBI:74443"/>
    </reaction>
</comment>
<feature type="site" description="Interacts with tRNA; defines subfamily-specific binding signature" evidence="9">
    <location>
        <position position="304"/>
    </location>
</feature>
<accession>A9B9L2</accession>
<dbReference type="PANTHER" id="PTHR42907">
    <property type="entry name" value="FMN-LINKED OXIDOREDUCTASES SUPERFAMILY PROTEIN"/>
    <property type="match status" value="1"/>
</dbReference>
<feature type="binding site" evidence="9 12">
    <location>
        <position position="173"/>
    </location>
    <ligand>
        <name>FMN</name>
        <dbReference type="ChEBI" id="CHEBI:58210"/>
    </ligand>
</feature>
<feature type="site" description="Interacts with tRNA; defines subfamily-specific binding signature" evidence="9">
    <location>
        <position position="185"/>
    </location>
</feature>
<keyword evidence="5 9" id="KW-0819">tRNA processing</keyword>
<comment type="catalytic activity">
    <reaction evidence="9">
        <text>5,6-dihydrouridine(20a) in tRNA + NADP(+) = uridine(20a) in tRNA + NADPH + H(+)</text>
        <dbReference type="Rhea" id="RHEA:53344"/>
        <dbReference type="Rhea" id="RHEA-COMP:13535"/>
        <dbReference type="Rhea" id="RHEA-COMP:13536"/>
        <dbReference type="ChEBI" id="CHEBI:15378"/>
        <dbReference type="ChEBI" id="CHEBI:57783"/>
        <dbReference type="ChEBI" id="CHEBI:58349"/>
        <dbReference type="ChEBI" id="CHEBI:65315"/>
        <dbReference type="ChEBI" id="CHEBI:74443"/>
    </reaction>
</comment>
<dbReference type="GO" id="GO:0050660">
    <property type="term" value="F:flavin adenine dinucleotide binding"/>
    <property type="evidence" value="ECO:0007669"/>
    <property type="project" value="InterPro"/>
</dbReference>
<evidence type="ECO:0000256" key="1">
    <source>
        <dbReference type="ARBA" id="ARBA00001917"/>
    </source>
</evidence>
<evidence type="ECO:0000313" key="14">
    <source>
        <dbReference type="EMBL" id="ABX07945.1"/>
    </source>
</evidence>
<evidence type="ECO:0000256" key="6">
    <source>
        <dbReference type="ARBA" id="ARBA00022857"/>
    </source>
</evidence>
<evidence type="ECO:0000256" key="8">
    <source>
        <dbReference type="ARBA" id="ARBA00023002"/>
    </source>
</evidence>
<feature type="site" description="Interacts with tRNA" evidence="9">
    <location>
        <position position="99"/>
    </location>
</feature>
<evidence type="ECO:0000256" key="12">
    <source>
        <dbReference type="PIRSR" id="PIRSR006621-2"/>
    </source>
</evidence>
<name>A9B9L2_PROM4</name>
<feature type="binding site" evidence="9 12">
    <location>
        <begin position="235"/>
        <end position="236"/>
    </location>
    <ligand>
        <name>FMN</name>
        <dbReference type="ChEBI" id="CHEBI:58210"/>
    </ligand>
</feature>
<dbReference type="NCBIfam" id="NF008774">
    <property type="entry name" value="PRK11815.1"/>
    <property type="match status" value="1"/>
</dbReference>
<dbReference type="InterPro" id="IPR018517">
    <property type="entry name" value="tRNA_hU_synthase_CS"/>
</dbReference>
<keyword evidence="4 9" id="KW-0288">FMN</keyword>
<dbReference type="HAMAP" id="MF_02041">
    <property type="entry name" value="DusA_subfam"/>
    <property type="match status" value="1"/>
</dbReference>
<feature type="site" description="Interacts with tRNA; defines subfamily-specific binding signature" evidence="9">
    <location>
        <position position="301"/>
    </location>
</feature>
<comment type="similarity">
    <text evidence="9">Belongs to the Dus family. DusA subfamily.</text>
</comment>
<comment type="catalytic activity">
    <reaction evidence="9">
        <text>5,6-dihydrouridine(20) in tRNA + NADP(+) = uridine(20) in tRNA + NADPH + H(+)</text>
        <dbReference type="Rhea" id="RHEA:53336"/>
        <dbReference type="Rhea" id="RHEA-COMP:13533"/>
        <dbReference type="Rhea" id="RHEA-COMP:13534"/>
        <dbReference type="ChEBI" id="CHEBI:15378"/>
        <dbReference type="ChEBI" id="CHEBI:57783"/>
        <dbReference type="ChEBI" id="CHEBI:58349"/>
        <dbReference type="ChEBI" id="CHEBI:65315"/>
        <dbReference type="ChEBI" id="CHEBI:74443"/>
        <dbReference type="EC" id="1.3.1.91"/>
    </reaction>
</comment>
<organism evidence="14 15">
    <name type="scientific">Prochlorococcus marinus (strain MIT 9211)</name>
    <dbReference type="NCBI Taxonomy" id="93059"/>
    <lineage>
        <taxon>Bacteria</taxon>
        <taxon>Bacillati</taxon>
        <taxon>Cyanobacteriota</taxon>
        <taxon>Cyanophyceae</taxon>
        <taxon>Synechococcales</taxon>
        <taxon>Prochlorococcaceae</taxon>
        <taxon>Prochlorococcus</taxon>
    </lineage>
</organism>
<feature type="binding site" evidence="9 12">
    <location>
        <position position="72"/>
    </location>
    <ligand>
        <name>FMN</name>
        <dbReference type="ChEBI" id="CHEBI:58210"/>
    </ligand>
</feature>
<dbReference type="Gene3D" id="1.20.120.1460">
    <property type="match status" value="1"/>
</dbReference>
<dbReference type="EC" id="1.3.1.91" evidence="9"/>
<evidence type="ECO:0000259" key="13">
    <source>
        <dbReference type="Pfam" id="PF01207"/>
    </source>
</evidence>
<keyword evidence="3 9" id="KW-0285">Flavoprotein</keyword>
<dbReference type="SUPFAM" id="SSF51395">
    <property type="entry name" value="FMN-linked oxidoreductases"/>
    <property type="match status" value="1"/>
</dbReference>
<keyword evidence="8 9" id="KW-0560">Oxidoreductase</keyword>
<evidence type="ECO:0000256" key="2">
    <source>
        <dbReference type="ARBA" id="ARBA00022555"/>
    </source>
</evidence>
<dbReference type="OrthoDB" id="9764501at2"/>
<dbReference type="Proteomes" id="UP000000788">
    <property type="component" value="Chromosome"/>
</dbReference>
<feature type="active site" description="Proton donor" evidence="9 11">
    <location>
        <position position="102"/>
    </location>
</feature>
<keyword evidence="2 9" id="KW-0820">tRNA-binding</keyword>
<proteinExistence type="inferred from homology"/>
<dbReference type="GO" id="GO:0102266">
    <property type="term" value="F:tRNA-dihydrouridine20a synthase activity"/>
    <property type="evidence" value="ECO:0007669"/>
    <property type="project" value="RHEA"/>
</dbReference>
<feature type="domain" description="DUS-like FMN-binding" evidence="13">
    <location>
        <begin position="17"/>
        <end position="326"/>
    </location>
</feature>
<reference evidence="14 15" key="1">
    <citation type="journal article" date="2007" name="PLoS Genet.">
        <title>Patterns and implications of gene gain and loss in the evolution of Prochlorococcus.</title>
        <authorList>
            <person name="Kettler G.C."/>
            <person name="Martiny A.C."/>
            <person name="Huang K."/>
            <person name="Zucker J."/>
            <person name="Coleman M.L."/>
            <person name="Rodrigue S."/>
            <person name="Chen F."/>
            <person name="Lapidus A."/>
            <person name="Ferriera S."/>
            <person name="Johnson J."/>
            <person name="Steglich C."/>
            <person name="Church G.M."/>
            <person name="Richardson P."/>
            <person name="Chisholm S.W."/>
        </authorList>
    </citation>
    <scope>NUCLEOTIDE SEQUENCE [LARGE SCALE GENOMIC DNA]</scope>
    <source>
        <strain evidence="15">MIT 9211</strain>
    </source>
</reference>
<dbReference type="PIRSF" id="PIRSF006621">
    <property type="entry name" value="Dus"/>
    <property type="match status" value="1"/>
</dbReference>
<comment type="cofactor">
    <cofactor evidence="1 9 10 12">
        <name>FMN</name>
        <dbReference type="ChEBI" id="CHEBI:58210"/>
    </cofactor>
</comment>
<evidence type="ECO:0000256" key="11">
    <source>
        <dbReference type="PIRSR" id="PIRSR006621-1"/>
    </source>
</evidence>
<evidence type="ECO:0000256" key="7">
    <source>
        <dbReference type="ARBA" id="ARBA00022884"/>
    </source>
</evidence>
<dbReference type="InterPro" id="IPR004653">
    <property type="entry name" value="DusA"/>
</dbReference>
<dbReference type="PANTHER" id="PTHR42907:SF1">
    <property type="entry name" value="FMN-LINKED OXIDOREDUCTASES SUPERFAMILY PROTEIN"/>
    <property type="match status" value="1"/>
</dbReference>
<evidence type="ECO:0000313" key="15">
    <source>
        <dbReference type="Proteomes" id="UP000000788"/>
    </source>
</evidence>
<evidence type="ECO:0000256" key="5">
    <source>
        <dbReference type="ARBA" id="ARBA00022694"/>
    </source>
</evidence>
<feature type="binding site" evidence="9">
    <location>
        <begin position="19"/>
        <end position="21"/>
    </location>
    <ligand>
        <name>FMN</name>
        <dbReference type="ChEBI" id="CHEBI:58210"/>
    </ligand>
</feature>
<feature type="site" description="Interacts with tRNA" evidence="9">
    <location>
        <position position="188"/>
    </location>
</feature>
<dbReference type="InterPro" id="IPR035587">
    <property type="entry name" value="DUS-like_FMN-bd"/>
</dbReference>
<evidence type="ECO:0000256" key="10">
    <source>
        <dbReference type="PIRNR" id="PIRNR006621"/>
    </source>
</evidence>
<sequence>MVATYTPRITNAYRFSIAPMLDCTDRHFRVIFRQVSRRSLLYTEMIVAKALQHQKGRRLLDFDEIEHPISLQVGGDNPKELADAAKLAEDWGYDEINLNLGCPSPRVQSGNFGACLMATPNQVAKCIEAMKNATQIPVTIKHRTGIDNFDSEEFLFSFVDQIAKAGADRFAIHARKAWLEGLNPKQNRTIPPLEYLKVKKLKLKRPELKIEFNGGLHTPEECVKTLKIFDGAMVGRSAYSNPMLWQEMDSLIYGEDYFPVKASQVIQNLIPYAQKHLDNEGRLWDISKHLLQLVQAVPGARAWRHNLSTKAQKSSAKLIILEKAAQQLEEVGL</sequence>
<evidence type="ECO:0000256" key="9">
    <source>
        <dbReference type="HAMAP-Rule" id="MF_02041"/>
    </source>
</evidence>
<protein>
    <recommendedName>
        <fullName evidence="9">tRNA-dihydrouridine(20/20a) synthase</fullName>
        <ecNumber evidence="9">1.3.1.91</ecNumber>
    </recommendedName>
    <alternativeName>
        <fullName evidence="9">DusA-like U20-specific dihydrouridine synthase</fullName>
        <shortName evidence="9">U20-specific Dus</shortName>
    </alternativeName>
</protein>
<keyword evidence="6 9" id="KW-0521">NADP</keyword>
<dbReference type="eggNOG" id="COG0042">
    <property type="taxonomic scope" value="Bacteria"/>
</dbReference>
<keyword evidence="12" id="KW-0547">Nucleotide-binding</keyword>
<dbReference type="InterPro" id="IPR013785">
    <property type="entry name" value="Aldolase_TIM"/>
</dbReference>
<dbReference type="EMBL" id="CP000878">
    <property type="protein sequence ID" value="ABX07945.1"/>
    <property type="molecule type" value="Genomic_DNA"/>
</dbReference>